<evidence type="ECO:0000313" key="2">
    <source>
        <dbReference type="Proteomes" id="UP000781932"/>
    </source>
</evidence>
<accession>A0A9P6IA15</accession>
<organism evidence="1 2">
    <name type="scientific">Colletotrichum karsti</name>
    <dbReference type="NCBI Taxonomy" id="1095194"/>
    <lineage>
        <taxon>Eukaryota</taxon>
        <taxon>Fungi</taxon>
        <taxon>Dikarya</taxon>
        <taxon>Ascomycota</taxon>
        <taxon>Pezizomycotina</taxon>
        <taxon>Sordariomycetes</taxon>
        <taxon>Hypocreomycetidae</taxon>
        <taxon>Glomerellales</taxon>
        <taxon>Glomerellaceae</taxon>
        <taxon>Colletotrichum</taxon>
        <taxon>Colletotrichum boninense species complex</taxon>
    </lineage>
</organism>
<dbReference type="Gene3D" id="1.25.40.20">
    <property type="entry name" value="Ankyrin repeat-containing domain"/>
    <property type="match status" value="1"/>
</dbReference>
<evidence type="ECO:0000313" key="1">
    <source>
        <dbReference type="EMBL" id="KAF9878735.1"/>
    </source>
</evidence>
<dbReference type="EMBL" id="JAATWM020000009">
    <property type="protein sequence ID" value="KAF9878735.1"/>
    <property type="molecule type" value="Genomic_DNA"/>
</dbReference>
<gene>
    <name evidence="1" type="ORF">CkaCkLH20_03635</name>
</gene>
<dbReference type="PANTHER" id="PTHR46224:SF64">
    <property type="entry name" value="IQ MOTIF AND ANKYRIN REPEAT DOMAIN-CONTAINING PROTEIN 1"/>
    <property type="match status" value="1"/>
</dbReference>
<dbReference type="OrthoDB" id="366390at2759"/>
<dbReference type="InterPro" id="IPR036770">
    <property type="entry name" value="Ankyrin_rpt-contain_sf"/>
</dbReference>
<dbReference type="AlphaFoldDB" id="A0A9P6IA15"/>
<dbReference type="Proteomes" id="UP000781932">
    <property type="component" value="Unassembled WGS sequence"/>
</dbReference>
<sequence length="502" mass="56340">MGLFNLPPELLKPIFLEIISVRTFKRAMRLKCVSRSSRDYVMEAIMSSDVFVDTFKSVYARDRSIDYSQPEERFNICYEYITRRVLKEGDPSSLRGQVKELAERLCELSSQHGPAAMDKHVKGILGTMEHTDIRNLLNAGTTETLGSFRMSRYLLLGAVNMSYVDVVRQLLIDNAEEYRAGHHIAHGSLDHCAMCLAALTGNLEMVKLLAHSQPVIVHGANGGGIWPTVAHALEHVSLGTQQGHCEIFEYLVDALEHVEFPGEFDAENVRRMWEFTLVQMAVGRTPFPSNFLRGRAFLSDRDDWWAKVHASDTGNICNEIGVGGRTDMLRHFLAQADKMPADEAREYKRNRLKAIVKPGNAENVKLALEHGADPNQLSKAAALRWYEMARLLIDHGADVNHWEAGLVLPPIVVAVMKEDTSMFRLLRENGAVLDTPETGPQAMAFAKMLGLESMVDVLVSEGLDENVVLQHVPRYRLEKWWLSEDTVHGSPGAQFLDLALLH</sequence>
<dbReference type="SUPFAM" id="SSF48403">
    <property type="entry name" value="Ankyrin repeat"/>
    <property type="match status" value="1"/>
</dbReference>
<dbReference type="RefSeq" id="XP_038748196.1">
    <property type="nucleotide sequence ID" value="XM_038886354.1"/>
</dbReference>
<protein>
    <submittedName>
        <fullName evidence="1">Uncharacterized protein</fullName>
    </submittedName>
</protein>
<keyword evidence="2" id="KW-1185">Reference proteome</keyword>
<proteinExistence type="predicted"/>
<dbReference type="PANTHER" id="PTHR46224">
    <property type="entry name" value="ANKYRIN REPEAT FAMILY PROTEIN"/>
    <property type="match status" value="1"/>
</dbReference>
<name>A0A9P6IA15_9PEZI</name>
<dbReference type="InterPro" id="IPR051616">
    <property type="entry name" value="Cul2-RING_E3_ligase_SR"/>
</dbReference>
<comment type="caution">
    <text evidence="1">The sequence shown here is derived from an EMBL/GenBank/DDBJ whole genome shotgun (WGS) entry which is preliminary data.</text>
</comment>
<reference evidence="1" key="2">
    <citation type="submission" date="2020-11" db="EMBL/GenBank/DDBJ databases">
        <title>Whole genome sequencing of Colletotrichum sp.</title>
        <authorList>
            <person name="Li H."/>
        </authorList>
    </citation>
    <scope>NUCLEOTIDE SEQUENCE</scope>
    <source>
        <strain evidence="1">CkLH20</strain>
    </source>
</reference>
<reference evidence="1" key="1">
    <citation type="submission" date="2020-03" db="EMBL/GenBank/DDBJ databases">
        <authorList>
            <person name="He L."/>
        </authorList>
    </citation>
    <scope>NUCLEOTIDE SEQUENCE</scope>
    <source>
        <strain evidence="1">CkLH20</strain>
    </source>
</reference>
<dbReference type="GeneID" id="62159428"/>